<organism evidence="2 3">
    <name type="scientific">Glarea lozoyensis (strain ATCC 74030 / MF5533)</name>
    <dbReference type="NCBI Taxonomy" id="1104152"/>
    <lineage>
        <taxon>Eukaryota</taxon>
        <taxon>Fungi</taxon>
        <taxon>Dikarya</taxon>
        <taxon>Ascomycota</taxon>
        <taxon>Pezizomycotina</taxon>
        <taxon>Leotiomycetes</taxon>
        <taxon>Helotiales</taxon>
        <taxon>Helotiaceae</taxon>
        <taxon>Glarea</taxon>
    </lineage>
</organism>
<dbReference type="InParanoid" id="H0ENG0"/>
<keyword evidence="3" id="KW-1185">Reference proteome</keyword>
<feature type="compositionally biased region" description="Basic and acidic residues" evidence="1">
    <location>
        <begin position="48"/>
        <end position="57"/>
    </location>
</feature>
<dbReference type="Proteomes" id="UP000005446">
    <property type="component" value="Unassembled WGS sequence"/>
</dbReference>
<evidence type="ECO:0000313" key="3">
    <source>
        <dbReference type="Proteomes" id="UP000005446"/>
    </source>
</evidence>
<feature type="region of interest" description="Disordered" evidence="1">
    <location>
        <begin position="16"/>
        <end position="75"/>
    </location>
</feature>
<gene>
    <name evidence="2" type="ORF">M7I_4164</name>
</gene>
<sequence>MSGLRIEIRELMKAFRESQKVQKRERRAVKRKRRSARRAKKQQKRLLKREERRALHAEKKHKGKGKERGGHSRNFAPFGIAQQSATINHGSSNPREASSSISSILLVVSSLADDSEARAVELRVAVTTHGTSHNSRLKMMSEATATVEEAGRYRREPDKLRAERQLLDSELAKELDEEIVQCEQGRGKGQFDGVTSH</sequence>
<name>H0ENG0_GLAL7</name>
<comment type="caution">
    <text evidence="2">The sequence shown here is derived from an EMBL/GenBank/DDBJ whole genome shotgun (WGS) entry which is preliminary data.</text>
</comment>
<dbReference type="HOGENOM" id="CLU_1384289_0_0_1"/>
<reference evidence="2 3" key="1">
    <citation type="journal article" date="2012" name="Eukaryot. Cell">
        <title>Genome sequence of the fungus Glarea lozoyensis: the first genome sequence of a species from the Helotiaceae family.</title>
        <authorList>
            <person name="Youssar L."/>
            <person name="Gruening B.A."/>
            <person name="Erxleben A."/>
            <person name="Guenther S."/>
            <person name="Huettel W."/>
        </authorList>
    </citation>
    <scope>NUCLEOTIDE SEQUENCE [LARGE SCALE GENOMIC DNA]</scope>
    <source>
        <strain evidence="3">ATCC 74030 / MF5533</strain>
    </source>
</reference>
<evidence type="ECO:0000256" key="1">
    <source>
        <dbReference type="SAM" id="MobiDB-lite"/>
    </source>
</evidence>
<dbReference type="AlphaFoldDB" id="H0ENG0"/>
<evidence type="ECO:0000313" key="2">
    <source>
        <dbReference type="EMBL" id="EHL00081.1"/>
    </source>
</evidence>
<dbReference type="EMBL" id="AGUE01000101">
    <property type="protein sequence ID" value="EHL00081.1"/>
    <property type="molecule type" value="Genomic_DNA"/>
</dbReference>
<proteinExistence type="predicted"/>
<protein>
    <submittedName>
        <fullName evidence="2">Uncharacterized protein</fullName>
    </submittedName>
</protein>
<dbReference type="OrthoDB" id="5408998at2759"/>
<accession>H0ENG0</accession>
<feature type="compositionally biased region" description="Basic residues" evidence="1">
    <location>
        <begin position="23"/>
        <end position="47"/>
    </location>
</feature>